<evidence type="ECO:0000256" key="4">
    <source>
        <dbReference type="ARBA" id="ARBA00023136"/>
    </source>
</evidence>
<evidence type="ECO:0000313" key="8">
    <source>
        <dbReference type="EMBL" id="CAD8897595.1"/>
    </source>
</evidence>
<dbReference type="Pfam" id="PF03151">
    <property type="entry name" value="TPT"/>
    <property type="match status" value="1"/>
</dbReference>
<evidence type="ECO:0000256" key="3">
    <source>
        <dbReference type="ARBA" id="ARBA00022989"/>
    </source>
</evidence>
<keyword evidence="3 5" id="KW-1133">Transmembrane helix</keyword>
<name>A0A7S1FZ62_9STRA</name>
<evidence type="ECO:0000256" key="5">
    <source>
        <dbReference type="SAM" id="Phobius"/>
    </source>
</evidence>
<dbReference type="GO" id="GO:0016020">
    <property type="term" value="C:membrane"/>
    <property type="evidence" value="ECO:0007669"/>
    <property type="project" value="UniProtKB-SubCell"/>
</dbReference>
<proteinExistence type="predicted"/>
<feature type="transmembrane region" description="Helical" evidence="5">
    <location>
        <begin position="153"/>
        <end position="180"/>
    </location>
</feature>
<evidence type="ECO:0000256" key="2">
    <source>
        <dbReference type="ARBA" id="ARBA00022692"/>
    </source>
</evidence>
<feature type="transmembrane region" description="Helical" evidence="5">
    <location>
        <begin position="261"/>
        <end position="280"/>
    </location>
</feature>
<dbReference type="PANTHER" id="PTHR11132">
    <property type="entry name" value="SOLUTE CARRIER FAMILY 35"/>
    <property type="match status" value="1"/>
</dbReference>
<feature type="chain" id="PRO_5031196968" description="Sugar phosphate transporter domain-containing protein" evidence="6">
    <location>
        <begin position="22"/>
        <end position="389"/>
    </location>
</feature>
<feature type="transmembrane region" description="Helical" evidence="5">
    <location>
        <begin position="111"/>
        <end position="133"/>
    </location>
</feature>
<dbReference type="InterPro" id="IPR037185">
    <property type="entry name" value="EmrE-like"/>
</dbReference>
<dbReference type="SUPFAM" id="SSF103481">
    <property type="entry name" value="Multidrug resistance efflux transporter EmrE"/>
    <property type="match status" value="1"/>
</dbReference>
<evidence type="ECO:0000256" key="6">
    <source>
        <dbReference type="SAM" id="SignalP"/>
    </source>
</evidence>
<dbReference type="AlphaFoldDB" id="A0A7S1FZ62"/>
<sequence length="389" mass="41646">MLSFTKCVLLVLALATAPVAAERECRSALLSPKTVGRVDVRVPFLPETDVFSDEIRKQVSKNAQTAPRGGSDATPTIPPALKVTVYFALWYILNILYNIQNKKILNALPLPLAVGTLQLGVGSTFVAMLWATGLRKAPILTPNGKGALKKVGFYHSAGQLLSMVSLGAGAVSFTHIVKALEPFFSAAVSALYLGKWMRPQVYAALIPVVGGVATACFSDLSFTWLGFYSAMGSNLMFALRAVMSKAAMTSPIGEETTPTNVFGVVTIYSFLLALPVAFLSDWSSFGSLFRDAITSTGKSNLQFVKDICVSGLVHYLNNEVMYMALDSVHPVTLAVGNTMKRVFIIVASVIAFNTKLTTQTITGSAVGIAGVLLYSLTKQYYEKLDAVAA</sequence>
<evidence type="ECO:0000259" key="7">
    <source>
        <dbReference type="Pfam" id="PF03151"/>
    </source>
</evidence>
<feature type="transmembrane region" description="Helical" evidence="5">
    <location>
        <begin position="201"/>
        <end position="227"/>
    </location>
</feature>
<accession>A0A7S1FZ62</accession>
<protein>
    <recommendedName>
        <fullName evidence="7">Sugar phosphate transporter domain-containing protein</fullName>
    </recommendedName>
</protein>
<comment type="subcellular location">
    <subcellularLocation>
        <location evidence="1">Membrane</location>
        <topology evidence="1">Multi-pass membrane protein</topology>
    </subcellularLocation>
</comment>
<keyword evidence="4 5" id="KW-0472">Membrane</keyword>
<keyword evidence="2 5" id="KW-0812">Transmembrane</keyword>
<keyword evidence="6" id="KW-0732">Signal</keyword>
<feature type="signal peptide" evidence="6">
    <location>
        <begin position="1"/>
        <end position="21"/>
    </location>
</feature>
<dbReference type="InterPro" id="IPR050186">
    <property type="entry name" value="TPT_transporter"/>
</dbReference>
<feature type="transmembrane region" description="Helical" evidence="5">
    <location>
        <begin position="80"/>
        <end position="99"/>
    </location>
</feature>
<dbReference type="EMBL" id="HBFR01033961">
    <property type="protein sequence ID" value="CAD8897595.1"/>
    <property type="molecule type" value="Transcribed_RNA"/>
</dbReference>
<evidence type="ECO:0000256" key="1">
    <source>
        <dbReference type="ARBA" id="ARBA00004141"/>
    </source>
</evidence>
<dbReference type="InterPro" id="IPR004853">
    <property type="entry name" value="Sugar_P_trans_dom"/>
</dbReference>
<organism evidence="8">
    <name type="scientific">Corethron hystrix</name>
    <dbReference type="NCBI Taxonomy" id="216773"/>
    <lineage>
        <taxon>Eukaryota</taxon>
        <taxon>Sar</taxon>
        <taxon>Stramenopiles</taxon>
        <taxon>Ochrophyta</taxon>
        <taxon>Bacillariophyta</taxon>
        <taxon>Coscinodiscophyceae</taxon>
        <taxon>Corethrophycidae</taxon>
        <taxon>Corethrales</taxon>
        <taxon>Corethraceae</taxon>
        <taxon>Corethron</taxon>
    </lineage>
</organism>
<feature type="domain" description="Sugar phosphate transporter" evidence="7">
    <location>
        <begin position="82"/>
        <end position="375"/>
    </location>
</feature>
<gene>
    <name evidence="8" type="ORF">CHYS00102_LOCUS24809</name>
</gene>
<reference evidence="8" key="1">
    <citation type="submission" date="2021-01" db="EMBL/GenBank/DDBJ databases">
        <authorList>
            <person name="Corre E."/>
            <person name="Pelletier E."/>
            <person name="Niang G."/>
            <person name="Scheremetjew M."/>
            <person name="Finn R."/>
            <person name="Kale V."/>
            <person name="Holt S."/>
            <person name="Cochrane G."/>
            <person name="Meng A."/>
            <person name="Brown T."/>
            <person name="Cohen L."/>
        </authorList>
    </citation>
    <scope>NUCLEOTIDE SEQUENCE</scope>
    <source>
        <strain evidence="8">308</strain>
    </source>
</reference>